<reference evidence="2 3" key="1">
    <citation type="submission" date="2020-10" db="EMBL/GenBank/DDBJ databases">
        <title>Trueperella pecoris sp. nov. isolated from bovine and porcine specimens.</title>
        <authorList>
            <person name="Schoenecker L."/>
            <person name="Schnydrig P."/>
            <person name="Brodard I."/>
            <person name="Thomann A."/>
            <person name="Hemphill A."/>
            <person name="Rodriguez-Campos S."/>
            <person name="Perreten V."/>
            <person name="Jores J."/>
            <person name="Kittl S."/>
        </authorList>
    </citation>
    <scope>NUCLEOTIDE SEQUENCE [LARGE SCALE GENOMIC DNA]</scope>
    <source>
        <strain evidence="2 3">15A0121</strain>
    </source>
</reference>
<dbReference type="InterPro" id="IPR009706">
    <property type="entry name" value="DUF1287"/>
</dbReference>
<evidence type="ECO:0000256" key="1">
    <source>
        <dbReference type="SAM" id="SignalP"/>
    </source>
</evidence>
<evidence type="ECO:0000313" key="2">
    <source>
        <dbReference type="EMBL" id="QOR44845.1"/>
    </source>
</evidence>
<accession>A0A7M1QU03</accession>
<dbReference type="AlphaFoldDB" id="A0A7M1QU03"/>
<dbReference type="EMBL" id="CP063213">
    <property type="protein sequence ID" value="QOR44845.1"/>
    <property type="molecule type" value="Genomic_DNA"/>
</dbReference>
<organism evidence="2 3">
    <name type="scientific">Trueperella pecoris</name>
    <dbReference type="NCBI Taxonomy" id="2733571"/>
    <lineage>
        <taxon>Bacteria</taxon>
        <taxon>Bacillati</taxon>
        <taxon>Actinomycetota</taxon>
        <taxon>Actinomycetes</taxon>
        <taxon>Actinomycetales</taxon>
        <taxon>Actinomycetaceae</taxon>
        <taxon>Trueperella</taxon>
    </lineage>
</organism>
<evidence type="ECO:0000313" key="3">
    <source>
        <dbReference type="Proteomes" id="UP000595053"/>
    </source>
</evidence>
<dbReference type="Proteomes" id="UP000595053">
    <property type="component" value="Chromosome"/>
</dbReference>
<feature type="chain" id="PRO_5038525638" evidence="1">
    <location>
        <begin position="25"/>
        <end position="233"/>
    </location>
</feature>
<sequence length="233" mass="26011">MVKLSRLCSLVGLLCLAFTLGGCVDQEKTAADFGIDIVRSSADYNRNGIDDYTDFVRGARRDAQNYPRYDGSYVTGGYPAEDVGVCADVVWRAFREAGYSLKDMVDADIAANPTHYPRASQPDPNIDFRRVKNLHVFFAKYAQQLTLDVGRIDQWMPGDIVIFANPDHIGIVSEKRGSKGVPYLIHNGGQKNREENFLGSPLATIDTSYQPIGHYRFDANKIDPDLLRPWTAN</sequence>
<dbReference type="Pfam" id="PF06940">
    <property type="entry name" value="DUF1287"/>
    <property type="match status" value="1"/>
</dbReference>
<gene>
    <name evidence="2" type="ORF">INS88_05935</name>
</gene>
<accession>A0A8A5U350</accession>
<feature type="signal peptide" evidence="1">
    <location>
        <begin position="1"/>
        <end position="24"/>
    </location>
</feature>
<protein>
    <submittedName>
        <fullName evidence="2">DUF1287 domain-containing protein</fullName>
    </submittedName>
</protein>
<keyword evidence="3" id="KW-1185">Reference proteome</keyword>
<dbReference type="RefSeq" id="WP_197550667.1">
    <property type="nucleotide sequence ID" value="NZ_CP063213.1"/>
</dbReference>
<proteinExistence type="predicted"/>
<name>A0A7M1QU03_9ACTO</name>
<dbReference type="PROSITE" id="PS51257">
    <property type="entry name" value="PROKAR_LIPOPROTEIN"/>
    <property type="match status" value="1"/>
</dbReference>
<keyword evidence="1" id="KW-0732">Signal</keyword>